<dbReference type="Proteomes" id="UP000240481">
    <property type="component" value="Unassembled WGS sequence"/>
</dbReference>
<dbReference type="AlphaFoldDB" id="A0A2T3NVX6"/>
<accession>A0A2T3NVX6</accession>
<reference evidence="1 2" key="1">
    <citation type="submission" date="2018-01" db="EMBL/GenBank/DDBJ databases">
        <title>Whole genome sequencing of Histamine producing bacteria.</title>
        <authorList>
            <person name="Butler K."/>
        </authorList>
    </citation>
    <scope>NUCLEOTIDE SEQUENCE [LARGE SCALE GENOMIC DNA]</scope>
    <source>
        <strain evidence="1 2">DSM 24669</strain>
    </source>
</reference>
<keyword evidence="2" id="KW-1185">Reference proteome</keyword>
<sequence length="67" mass="7598">MTIILLLLVLSLPKIVVLHHPDEFSLSFTHPVSAANPKLAFLKRVIILITKFTIHVDTRFLHVSVSR</sequence>
<name>A0A2T3NVX6_9GAMM</name>
<proteinExistence type="predicted"/>
<dbReference type="EMBL" id="PYLZ01000017">
    <property type="protein sequence ID" value="PSW20416.1"/>
    <property type="molecule type" value="Genomic_DNA"/>
</dbReference>
<gene>
    <name evidence="1" type="ORF">C9I94_22465</name>
</gene>
<evidence type="ECO:0000313" key="2">
    <source>
        <dbReference type="Proteomes" id="UP000240481"/>
    </source>
</evidence>
<organism evidence="1 2">
    <name type="scientific">Photobacterium swingsii</name>
    <dbReference type="NCBI Taxonomy" id="680026"/>
    <lineage>
        <taxon>Bacteria</taxon>
        <taxon>Pseudomonadati</taxon>
        <taxon>Pseudomonadota</taxon>
        <taxon>Gammaproteobacteria</taxon>
        <taxon>Vibrionales</taxon>
        <taxon>Vibrionaceae</taxon>
        <taxon>Photobacterium</taxon>
    </lineage>
</organism>
<comment type="caution">
    <text evidence="1">The sequence shown here is derived from an EMBL/GenBank/DDBJ whole genome shotgun (WGS) entry which is preliminary data.</text>
</comment>
<protein>
    <submittedName>
        <fullName evidence="1">Uncharacterized protein</fullName>
    </submittedName>
</protein>
<evidence type="ECO:0000313" key="1">
    <source>
        <dbReference type="EMBL" id="PSW20416.1"/>
    </source>
</evidence>